<comment type="caution">
    <text evidence="2">The sequence shown here is derived from an EMBL/GenBank/DDBJ whole genome shotgun (WGS) entry which is preliminary data.</text>
</comment>
<feature type="compositionally biased region" description="Basic and acidic residues" evidence="1">
    <location>
        <begin position="1"/>
        <end position="11"/>
    </location>
</feature>
<keyword evidence="3" id="KW-1185">Reference proteome</keyword>
<feature type="compositionally biased region" description="Basic and acidic residues" evidence="1">
    <location>
        <begin position="34"/>
        <end position="47"/>
    </location>
</feature>
<organism evidence="2 3">
    <name type="scientific">Polyangium spumosum</name>
    <dbReference type="NCBI Taxonomy" id="889282"/>
    <lineage>
        <taxon>Bacteria</taxon>
        <taxon>Pseudomonadati</taxon>
        <taxon>Myxococcota</taxon>
        <taxon>Polyangia</taxon>
        <taxon>Polyangiales</taxon>
        <taxon>Polyangiaceae</taxon>
        <taxon>Polyangium</taxon>
    </lineage>
</organism>
<evidence type="ECO:0000313" key="2">
    <source>
        <dbReference type="EMBL" id="MRG97130.1"/>
    </source>
</evidence>
<dbReference type="Proteomes" id="UP000440224">
    <property type="component" value="Unassembled WGS sequence"/>
</dbReference>
<gene>
    <name evidence="2" type="ORF">GF068_35165</name>
</gene>
<dbReference type="GO" id="GO:0003677">
    <property type="term" value="F:DNA binding"/>
    <property type="evidence" value="ECO:0007669"/>
    <property type="project" value="InterPro"/>
</dbReference>
<proteinExistence type="predicted"/>
<dbReference type="RefSeq" id="WP_170319863.1">
    <property type="nucleotide sequence ID" value="NZ_WJIE01000015.1"/>
</dbReference>
<dbReference type="AlphaFoldDB" id="A0A6N7Q2T6"/>
<feature type="region of interest" description="Disordered" evidence="1">
    <location>
        <begin position="1"/>
        <end position="47"/>
    </location>
</feature>
<evidence type="ECO:0000313" key="3">
    <source>
        <dbReference type="Proteomes" id="UP000440224"/>
    </source>
</evidence>
<sequence length="129" mass="13994">MTQLRIHEVTPMHDLSWPGSYGQENDPPCPPEPETPRPRRKSDALMLSKDEARHVRVAVRKLRRAFGSFNALAARLNMPANTVRRIANPKGTPPTGTFAIRLAAIAGVAVEVLLGGKLVVTTPVIGRAA</sequence>
<evidence type="ECO:0000256" key="1">
    <source>
        <dbReference type="SAM" id="MobiDB-lite"/>
    </source>
</evidence>
<accession>A0A6N7Q2T6</accession>
<dbReference type="InterPro" id="IPR010982">
    <property type="entry name" value="Lambda_DNA-bd_dom_sf"/>
</dbReference>
<reference evidence="2 3" key="1">
    <citation type="submission" date="2019-10" db="EMBL/GenBank/DDBJ databases">
        <title>A soil myxobacterium in the family Polyangiaceae.</title>
        <authorList>
            <person name="Li Y."/>
            <person name="Wang J."/>
        </authorList>
    </citation>
    <scope>NUCLEOTIDE SEQUENCE [LARGE SCALE GENOMIC DNA]</scope>
    <source>
        <strain evidence="2 3">DSM 14734</strain>
    </source>
</reference>
<protein>
    <submittedName>
        <fullName evidence="2">Uncharacterized protein</fullName>
    </submittedName>
</protein>
<name>A0A6N7Q2T6_9BACT</name>
<dbReference type="SUPFAM" id="SSF47413">
    <property type="entry name" value="lambda repressor-like DNA-binding domains"/>
    <property type="match status" value="1"/>
</dbReference>
<dbReference type="EMBL" id="WJIE01000015">
    <property type="protein sequence ID" value="MRG97130.1"/>
    <property type="molecule type" value="Genomic_DNA"/>
</dbReference>